<feature type="compositionally biased region" description="Polar residues" evidence="1">
    <location>
        <begin position="632"/>
        <end position="641"/>
    </location>
</feature>
<feature type="region of interest" description="Disordered" evidence="1">
    <location>
        <begin position="450"/>
        <end position="483"/>
    </location>
</feature>
<keyword evidence="4" id="KW-1185">Reference proteome</keyword>
<feature type="region of interest" description="Disordered" evidence="1">
    <location>
        <begin position="201"/>
        <end position="225"/>
    </location>
</feature>
<feature type="compositionally biased region" description="Polar residues" evidence="1">
    <location>
        <begin position="703"/>
        <end position="712"/>
    </location>
</feature>
<evidence type="ECO:0000256" key="1">
    <source>
        <dbReference type="SAM" id="MobiDB-lite"/>
    </source>
</evidence>
<dbReference type="Proteomes" id="UP000807342">
    <property type="component" value="Unassembled WGS sequence"/>
</dbReference>
<dbReference type="SUPFAM" id="SSF56219">
    <property type="entry name" value="DNase I-like"/>
    <property type="match status" value="1"/>
</dbReference>
<dbReference type="OrthoDB" id="405996at2759"/>
<dbReference type="Gene3D" id="3.60.10.10">
    <property type="entry name" value="Endonuclease/exonuclease/phosphatase"/>
    <property type="match status" value="2"/>
</dbReference>
<dbReference type="PANTHER" id="PTHR11200">
    <property type="entry name" value="INOSITOL 5-PHOSPHATASE"/>
    <property type="match status" value="1"/>
</dbReference>
<feature type="region of interest" description="Disordered" evidence="1">
    <location>
        <begin position="405"/>
        <end position="432"/>
    </location>
</feature>
<dbReference type="InterPro" id="IPR046985">
    <property type="entry name" value="IP5"/>
</dbReference>
<dbReference type="InterPro" id="IPR000300">
    <property type="entry name" value="IPPc"/>
</dbReference>
<feature type="region of interest" description="Disordered" evidence="1">
    <location>
        <begin position="496"/>
        <end position="552"/>
    </location>
</feature>
<accession>A0A9P6C1M6</accession>
<dbReference type="PANTHER" id="PTHR11200:SF275">
    <property type="entry name" value="LD06095P"/>
    <property type="match status" value="1"/>
</dbReference>
<protein>
    <submittedName>
        <fullName evidence="3">DNase I-like protein</fullName>
    </submittedName>
</protein>
<evidence type="ECO:0000313" key="4">
    <source>
        <dbReference type="Proteomes" id="UP000807342"/>
    </source>
</evidence>
<dbReference type="GO" id="GO:0004439">
    <property type="term" value="F:phosphatidylinositol-4,5-bisphosphate 5-phosphatase activity"/>
    <property type="evidence" value="ECO:0007669"/>
    <property type="project" value="TreeGrafter"/>
</dbReference>
<name>A0A9P6C1M6_9AGAR</name>
<feature type="domain" description="Inositol polyphosphate-related phosphatase" evidence="2">
    <location>
        <begin position="133"/>
        <end position="442"/>
    </location>
</feature>
<dbReference type="InterPro" id="IPR036691">
    <property type="entry name" value="Endo/exonu/phosph_ase_sf"/>
</dbReference>
<comment type="caution">
    <text evidence="3">The sequence shown here is derived from an EMBL/GenBank/DDBJ whole genome shotgun (WGS) entry which is preliminary data.</text>
</comment>
<dbReference type="EMBL" id="MU151155">
    <property type="protein sequence ID" value="KAF9448611.1"/>
    <property type="molecule type" value="Genomic_DNA"/>
</dbReference>
<evidence type="ECO:0000313" key="3">
    <source>
        <dbReference type="EMBL" id="KAF9448611.1"/>
    </source>
</evidence>
<feature type="compositionally biased region" description="Basic residues" evidence="1">
    <location>
        <begin position="405"/>
        <end position="414"/>
    </location>
</feature>
<evidence type="ECO:0000259" key="2">
    <source>
        <dbReference type="SMART" id="SM00128"/>
    </source>
</evidence>
<sequence length="805" mass="89300">MTDTEQVPVKARSAQSNVLFRLQSYLPSSPSSPKSVPPKSIQNVKPQPNFLKVKIVTWNMHDSLPKGDLEELLGKVPSYSPSPPDTPFPIFSNDDAHPYHIIVVAGQECPTPSGIPMGLAAGFKWHDKDKDKEKLKDKEKEKDVEKAKEKGKEPQGFERSKSYRDKKKEDDILQDNHPSGWTAMCEDWLCNGGGFSLRNGSPTVADVSSPKPLMRRVPSKEPKKGPYQLLAKDRLMGIYMAIYIHRDVRDLVKGTSKSAVTAGLIGGRVGNKGGVGIGLNFDGTTILFLNAHLAAHGSRVNHRLANLSKIKAELSVDSYLGHDDPRIMAEDLTDRFDYTFVFGDLNFRLDITRIHADWLISQKEYAQALHFDQLRKLMAGGKAFVGFEEGTINFPPTFKYDVLRTSKKPKRSSSKRGQSPQAESPVYTSQDHLFRERVEEDRDDEVISIASTSSSLSGSDPADTGGVATPLTPSVDVNSIPPKTFHKGRKRWLSALSTRLSPHRSKPSPEDPVINRTRKSMEEPPRLTKLKPPTPVQRHSLDISRNRPLQPPTILINSTKSSLLNGEQPVGSLDKGVYDSSHKQRVPSWCDRILWKSTVQPELEEELAGDMSGRSRSGFVQRLANALRPRSRTLTQNSNKEISAPIIAPEEPQSIPFSRIVQPPGPSRLGHSRSHESLQSQGSNGLDLVKQKQEGRLRRVNSLAVTTPSAPLTTGKPPRRSTDSPNSGHKRPPSRDSIWRFLPAFLSPSHSPEVPALELPAPSPPQPRKGDVICLGYRTLDDRGMRQLEGRSDHRPVIGSYAVYL</sequence>
<feature type="compositionally biased region" description="Low complexity" evidence="1">
    <location>
        <begin position="450"/>
        <end position="459"/>
    </location>
</feature>
<dbReference type="GO" id="GO:0046856">
    <property type="term" value="P:phosphatidylinositol dephosphorylation"/>
    <property type="evidence" value="ECO:0007669"/>
    <property type="project" value="InterPro"/>
</dbReference>
<feature type="compositionally biased region" description="Basic and acidic residues" evidence="1">
    <location>
        <begin position="130"/>
        <end position="171"/>
    </location>
</feature>
<gene>
    <name evidence="3" type="ORF">P691DRAFT_800472</name>
</gene>
<feature type="region of interest" description="Disordered" evidence="1">
    <location>
        <begin position="130"/>
        <end position="176"/>
    </location>
</feature>
<dbReference type="SMART" id="SM00128">
    <property type="entry name" value="IPPc"/>
    <property type="match status" value="1"/>
</dbReference>
<reference evidence="3" key="1">
    <citation type="submission" date="2020-11" db="EMBL/GenBank/DDBJ databases">
        <authorList>
            <consortium name="DOE Joint Genome Institute"/>
            <person name="Ahrendt S."/>
            <person name="Riley R."/>
            <person name="Andreopoulos W."/>
            <person name="Labutti K."/>
            <person name="Pangilinan J."/>
            <person name="Ruiz-Duenas F.J."/>
            <person name="Barrasa J.M."/>
            <person name="Sanchez-Garcia M."/>
            <person name="Camarero S."/>
            <person name="Miyauchi S."/>
            <person name="Serrano A."/>
            <person name="Linde D."/>
            <person name="Babiker R."/>
            <person name="Drula E."/>
            <person name="Ayuso-Fernandez I."/>
            <person name="Pacheco R."/>
            <person name="Padilla G."/>
            <person name="Ferreira P."/>
            <person name="Barriuso J."/>
            <person name="Kellner H."/>
            <person name="Castanera R."/>
            <person name="Alfaro M."/>
            <person name="Ramirez L."/>
            <person name="Pisabarro A.G."/>
            <person name="Kuo A."/>
            <person name="Tritt A."/>
            <person name="Lipzen A."/>
            <person name="He G."/>
            <person name="Yan M."/>
            <person name="Ng V."/>
            <person name="Cullen D."/>
            <person name="Martin F."/>
            <person name="Rosso M.-N."/>
            <person name="Henrissat B."/>
            <person name="Hibbett D."/>
            <person name="Martinez A.T."/>
            <person name="Grigoriev I.V."/>
        </authorList>
    </citation>
    <scope>NUCLEOTIDE SEQUENCE</scope>
    <source>
        <strain evidence="3">MF-IS2</strain>
    </source>
</reference>
<feature type="region of interest" description="Disordered" evidence="1">
    <location>
        <begin position="630"/>
        <end position="736"/>
    </location>
</feature>
<organism evidence="3 4">
    <name type="scientific">Macrolepiota fuliginosa MF-IS2</name>
    <dbReference type="NCBI Taxonomy" id="1400762"/>
    <lineage>
        <taxon>Eukaryota</taxon>
        <taxon>Fungi</taxon>
        <taxon>Dikarya</taxon>
        <taxon>Basidiomycota</taxon>
        <taxon>Agaricomycotina</taxon>
        <taxon>Agaricomycetes</taxon>
        <taxon>Agaricomycetidae</taxon>
        <taxon>Agaricales</taxon>
        <taxon>Agaricineae</taxon>
        <taxon>Agaricaceae</taxon>
        <taxon>Macrolepiota</taxon>
    </lineage>
</organism>
<dbReference type="AlphaFoldDB" id="A0A9P6C1M6"/>
<proteinExistence type="predicted"/>
<dbReference type="Pfam" id="PF22669">
    <property type="entry name" value="Exo_endo_phos2"/>
    <property type="match status" value="2"/>
</dbReference>